<keyword evidence="10" id="KW-1185">Reference proteome</keyword>
<keyword evidence="4 8" id="KW-0812">Transmembrane</keyword>
<evidence type="ECO:0000313" key="10">
    <source>
        <dbReference type="Proteomes" id="UP001519293"/>
    </source>
</evidence>
<dbReference type="NCBIfam" id="TIGR03426">
    <property type="entry name" value="shape_MreD"/>
    <property type="match status" value="1"/>
</dbReference>
<dbReference type="InterPro" id="IPR007227">
    <property type="entry name" value="Cell_shape_determining_MreD"/>
</dbReference>
<name>A0ABS4RDY4_9BACI</name>
<keyword evidence="5" id="KW-0133">Cell shape</keyword>
<evidence type="ECO:0000256" key="1">
    <source>
        <dbReference type="ARBA" id="ARBA00004651"/>
    </source>
</evidence>
<dbReference type="Proteomes" id="UP001519293">
    <property type="component" value="Unassembled WGS sequence"/>
</dbReference>
<dbReference type="Pfam" id="PF04093">
    <property type="entry name" value="MreD"/>
    <property type="match status" value="1"/>
</dbReference>
<evidence type="ECO:0000313" key="9">
    <source>
        <dbReference type="EMBL" id="MBP2240581.1"/>
    </source>
</evidence>
<evidence type="ECO:0000256" key="3">
    <source>
        <dbReference type="ARBA" id="ARBA00022475"/>
    </source>
</evidence>
<comment type="subcellular location">
    <subcellularLocation>
        <location evidence="1">Cell membrane</location>
        <topology evidence="1">Multi-pass membrane protein</topology>
    </subcellularLocation>
</comment>
<protein>
    <submittedName>
        <fullName evidence="9">Rod shape-determining protein MreD</fullName>
    </submittedName>
</protein>
<feature type="transmembrane region" description="Helical" evidence="8">
    <location>
        <begin position="57"/>
        <end position="88"/>
    </location>
</feature>
<comment type="caution">
    <text evidence="9">The sequence shown here is derived from an EMBL/GenBank/DDBJ whole genome shotgun (WGS) entry which is preliminary data.</text>
</comment>
<organism evidence="9 10">
    <name type="scientific">Cytobacillus eiseniae</name>
    <dbReference type="NCBI Taxonomy" id="762947"/>
    <lineage>
        <taxon>Bacteria</taxon>
        <taxon>Bacillati</taxon>
        <taxon>Bacillota</taxon>
        <taxon>Bacilli</taxon>
        <taxon>Bacillales</taxon>
        <taxon>Bacillaceae</taxon>
        <taxon>Cytobacillus</taxon>
    </lineage>
</organism>
<reference evidence="9 10" key="1">
    <citation type="submission" date="2021-03" db="EMBL/GenBank/DDBJ databases">
        <title>Genomic Encyclopedia of Type Strains, Phase IV (KMG-IV): sequencing the most valuable type-strain genomes for metagenomic binning, comparative biology and taxonomic classification.</title>
        <authorList>
            <person name="Goeker M."/>
        </authorList>
    </citation>
    <scope>NUCLEOTIDE SEQUENCE [LARGE SCALE GENOMIC DNA]</scope>
    <source>
        <strain evidence="9 10">DSM 26675</strain>
    </source>
</reference>
<keyword evidence="3" id="KW-1003">Cell membrane</keyword>
<feature type="transmembrane region" description="Helical" evidence="8">
    <location>
        <begin position="140"/>
        <end position="158"/>
    </location>
</feature>
<evidence type="ECO:0000256" key="8">
    <source>
        <dbReference type="SAM" id="Phobius"/>
    </source>
</evidence>
<keyword evidence="7 8" id="KW-0472">Membrane</keyword>
<dbReference type="RefSeq" id="WP_066396375.1">
    <property type="nucleotide sequence ID" value="NZ_JAGIKZ010000004.1"/>
</dbReference>
<evidence type="ECO:0000256" key="7">
    <source>
        <dbReference type="ARBA" id="ARBA00023136"/>
    </source>
</evidence>
<evidence type="ECO:0000256" key="4">
    <source>
        <dbReference type="ARBA" id="ARBA00022692"/>
    </source>
</evidence>
<sequence>MRKFLLPPLIVLFFIMESLFVEFVPPTVFAGNYILVPHFLISVILLLTIYGPKNYGVLYGFLFGLIFDIVYTEIIGIYLLLFPLVAYICYRLMKILQNNMIIAVLISIVGIALLELGAYEMNVLINRTNMSFTIFSADRLLPTLIMNFAFIVIVVYPLKKHFEKLVLSLDS</sequence>
<proteinExistence type="inferred from homology"/>
<accession>A0ABS4RDY4</accession>
<evidence type="ECO:0000256" key="5">
    <source>
        <dbReference type="ARBA" id="ARBA00022960"/>
    </source>
</evidence>
<feature type="transmembrane region" description="Helical" evidence="8">
    <location>
        <begin position="100"/>
        <end position="119"/>
    </location>
</feature>
<evidence type="ECO:0000256" key="2">
    <source>
        <dbReference type="ARBA" id="ARBA00007776"/>
    </source>
</evidence>
<dbReference type="EMBL" id="JAGIKZ010000004">
    <property type="protein sequence ID" value="MBP2240581.1"/>
    <property type="molecule type" value="Genomic_DNA"/>
</dbReference>
<evidence type="ECO:0000256" key="6">
    <source>
        <dbReference type="ARBA" id="ARBA00022989"/>
    </source>
</evidence>
<gene>
    <name evidence="9" type="ORF">J2Z40_001138</name>
</gene>
<keyword evidence="6 8" id="KW-1133">Transmembrane helix</keyword>
<feature type="transmembrane region" description="Helical" evidence="8">
    <location>
        <begin position="30"/>
        <end position="50"/>
    </location>
</feature>
<comment type="similarity">
    <text evidence="2">Belongs to the MreD family.</text>
</comment>